<dbReference type="Pfam" id="PF00978">
    <property type="entry name" value="RdRP_2"/>
    <property type="match status" value="1"/>
</dbReference>
<dbReference type="PROSITE" id="PS50507">
    <property type="entry name" value="RDRP_SSRNA_POS"/>
    <property type="match status" value="1"/>
</dbReference>
<keyword evidence="6" id="KW-0378">Hydrolase</keyword>
<comment type="similarity">
    <text evidence="1">Belongs to the potexviruses/carlaviruses RNA replication protein family.</text>
</comment>
<dbReference type="GO" id="GO:0016556">
    <property type="term" value="P:mRNA modification"/>
    <property type="evidence" value="ECO:0007669"/>
    <property type="project" value="InterPro"/>
</dbReference>
<evidence type="ECO:0000256" key="6">
    <source>
        <dbReference type="ARBA" id="ARBA00022801"/>
    </source>
</evidence>
<evidence type="ECO:0000256" key="9">
    <source>
        <dbReference type="ARBA" id="ARBA00022953"/>
    </source>
</evidence>
<evidence type="ECO:0000256" key="2">
    <source>
        <dbReference type="ARBA" id="ARBA00022484"/>
    </source>
</evidence>
<dbReference type="GO" id="GO:0003968">
    <property type="term" value="F:RNA-directed RNA polymerase activity"/>
    <property type="evidence" value="ECO:0007669"/>
    <property type="project" value="UniProtKB-KW"/>
</dbReference>
<dbReference type="GO" id="GO:0008174">
    <property type="term" value="F:mRNA methyltransferase activity"/>
    <property type="evidence" value="ECO:0007669"/>
    <property type="project" value="UniProtKB-UniRule"/>
</dbReference>
<accession>A0A977TNH5</accession>
<dbReference type="GO" id="GO:0016787">
    <property type="term" value="F:hydrolase activity"/>
    <property type="evidence" value="ECO:0007669"/>
    <property type="project" value="UniProtKB-KW"/>
</dbReference>
<feature type="domain" description="RdRp catalytic" evidence="11">
    <location>
        <begin position="1739"/>
        <end position="1846"/>
    </location>
</feature>
<dbReference type="Pfam" id="PF01660">
    <property type="entry name" value="Vmethyltransf"/>
    <property type="match status" value="1"/>
</dbReference>
<evidence type="ECO:0000259" key="13">
    <source>
        <dbReference type="PROSITE" id="PS51743"/>
    </source>
</evidence>
<dbReference type="Gene3D" id="3.40.50.300">
    <property type="entry name" value="P-loop containing nucleotide triphosphate hydrolases"/>
    <property type="match status" value="1"/>
</dbReference>
<dbReference type="PROSITE" id="PS51743">
    <property type="entry name" value="ALPHAVIRUS_MT"/>
    <property type="match status" value="1"/>
</dbReference>
<evidence type="ECO:0000256" key="8">
    <source>
        <dbReference type="ARBA" id="ARBA00022840"/>
    </source>
</evidence>
<dbReference type="InterPro" id="IPR002588">
    <property type="entry name" value="Alphavirus-like_MT_dom"/>
</dbReference>
<keyword evidence="15" id="KW-1185">Reference proteome</keyword>
<dbReference type="GO" id="GO:0003723">
    <property type="term" value="F:RNA binding"/>
    <property type="evidence" value="ECO:0007669"/>
    <property type="project" value="InterPro"/>
</dbReference>
<feature type="domain" description="Alphavirus-like MT" evidence="13">
    <location>
        <begin position="63"/>
        <end position="254"/>
    </location>
</feature>
<evidence type="ECO:0000313" key="15">
    <source>
        <dbReference type="Proteomes" id="UP001250753"/>
    </source>
</evidence>
<evidence type="ECO:0000256" key="10">
    <source>
        <dbReference type="ARBA" id="ARBA00047984"/>
    </source>
</evidence>
<evidence type="ECO:0000259" key="12">
    <source>
        <dbReference type="PROSITE" id="PS50802"/>
    </source>
</evidence>
<dbReference type="SUPFAM" id="SSF56672">
    <property type="entry name" value="DNA/RNA polymerases"/>
    <property type="match status" value="1"/>
</dbReference>
<name>A0A977TNH5_9VIRU</name>
<evidence type="ECO:0000256" key="3">
    <source>
        <dbReference type="ARBA" id="ARBA00022679"/>
    </source>
</evidence>
<evidence type="ECO:0000256" key="4">
    <source>
        <dbReference type="ARBA" id="ARBA00022695"/>
    </source>
</evidence>
<keyword evidence="4" id="KW-0548">Nucleotidyltransferase</keyword>
<dbReference type="InterPro" id="IPR001788">
    <property type="entry name" value="RNA-dep_RNA_pol_alsuvir"/>
</dbReference>
<dbReference type="EMBL" id="ON241320">
    <property type="protein sequence ID" value="UXX34103.1"/>
    <property type="molecule type" value="Genomic_RNA"/>
</dbReference>
<dbReference type="InterPro" id="IPR027351">
    <property type="entry name" value="(+)RNA_virus_helicase_core_dom"/>
</dbReference>
<dbReference type="InterPro" id="IPR007094">
    <property type="entry name" value="RNA-dir_pol_PSvirus"/>
</dbReference>
<reference evidence="14" key="1">
    <citation type="submission" date="2022-04" db="EMBL/GenBank/DDBJ databases">
        <title>Identification and Characterization of Three Novel Carlaviruses and One Novel Amalgavirus Associated with Pseudostellaria heterophylla Mosaic Disease.</title>
        <authorList>
            <person name="Wang R."/>
            <person name="Li Y."/>
            <person name="Ding W."/>
        </authorList>
    </citation>
    <scope>NUCLEOTIDE SEQUENCE</scope>
    <source>
        <strain evidence="14">TZS</strain>
    </source>
</reference>
<proteinExistence type="inferred from homology"/>
<sequence>MALTYRSAIEEVLTKFTTAEQSLIAEPAIKNYRDIEANEHRFFNFSMSPLATEKLFKAGIYLSPFSGVPHSHPVCKTLENYFLYKVLPNLVDNTFYFVGIKDSKLNFLKERHKKLDLVGLINRYVTSADKIRYSSDFVCSKAKLNADPRVFEVTSKEATLCDLVPACILQKARNLFIHDELHYWSVGALKKFLGATKPNKVLCTIVYPPELLCGAKESLNKWCYEFNVSGKNFDFFPDGVRAEGYNQPVRGGFLLQCSKIRLDDGSIYCVDLVHSKFAHHLISITKGDAIVRSANHFSNFDACTSNGIANLGYGLRPCIPMSHILISRIYRYLRTLLKPDLQSAMAKLSQLKADPTGFEIKFTQEFASLVINTPNVKTMLDASYLDKMQEWIAGNVPNLVNRKFKILRRMCLDTFIGSLEEFNFCVPLREMASDVDFITGELFPFLPEEGTITPELIMDRFMTGLPNLCNLERAPRGYYLEPYVDYVECDRPLLIKTLTRIYVSAMGRQSQLIMDLKMLEGDFGHYLDLKIAGVISIRALLGPEGLASLANRIRPCCLRLRVKHFADASISWFTSRVRSNQLYLCTAPDGTSASNSFKTGWMSVVCEISSMGAEGSSLMIKPEFNETGNLSNSGEQQGEAAKMIGELIESPHSDLVFPQPPKVFDEFSLACGISIPIQEIVGGEYLSFDYKDQLKGRRAVLYAKTAGAIYTYPGYEHRAEPWNEGFSIFLELNGYDSDYYNSCLVQEYDQGASIGFHSDAEACLVAGSKVLTVVLKGSCKFKFKGSCCQLTSKKITGPCGFEQGLGFQENHMHCISECTQGRLTLTFRRMIEVVSIETSIVDTEAAPDCCVNKDEVISYAINEVNVQILKGRPDDKWREIPVEGDGDCFYHCLGLVLDMDATTVRKILRAKFLVHPTDLAFNLDMLDDGVYAETEQIAFCVQIFGVDLNIYEESGFLHIYKPNISNASLSLSLVGEHFTVLVRSGDCLAKAIAKATGKDIELVVRAMCKFGLESEVALLSNLGALSEIFERFGIAATVRTEGETVFLNENGSIHAVFFLGPNHIEFEESSSGLLRSGNVPGTLLPKGRATIVALEAAGTKLPYVASKERATNLAKALHEGRTGAICSELYFNRKMIEIERDVGEQQVIVIAGVYGSGKSYLLKKVFESNIGCRLFYVSPRKILAQDFSVDVGCSVRDESGQIVKIKGKHPEWNILTFESFLLTTSKVRDYDVVVIDEIQLYPPGYLDLVILNMPRHVRLVVAGDPAQSRYDNAGDRNYFTGVDPDFIKLLEDSTYRYVIQSKRFLNGNFKGRLNCALSNSFNGNDEEFIFLNNFMSLCELDSRVEVVLVSSFVEKKAVRAVVNEKVKILTFGESTGCTFNRAALIVSNPSLAVGEDRWITALSRARMQLIIVNCLDTSNEILPEVFKGRSLGHFLDRTAGPDVLLKLLPGNPIFSNEFHQKTGRNVGKVEEKVTGDPWLKSVLFLGQESDVCEYEEALEIMQQPIMKTHLPKCEMEGVRAEWAHKILAKELREKRYGMMVSNQFTDDHSRNNGFKLTNAAERFEAIYPRHRGSDSVTFLMAARKRLRFSNPAKECGKLNSARKYGPFLLKEFLKNVPIVAAHNKQFMADSVRDFEEKKTSKSAAIIANHAGRSCRDWLIDTGLVFMKSQHCTKFDNRFRDAKAAQTIVCFQHSVLCRFAPYMRYIERKVMEVLKPNYYIHSGKGLEELNKWVISSKFNGLSTESDYEAFDASQDQYIMAFELELMSYLGLPADLIHDYIFIKTHLGSKLGNFAIMRFSGEASTFLFNTLANMVFTFLRYDLNGSESICFAGDDMSSSTALKKKTEHEDFLGLLKLKAKVQITKNPTFCGWNLTPIGIYKKPQLVYERMCIAKETGNLANCIDNYAIEVSFAYRLGELAVNTMTEEEVKNYYNCVRVIVKNKHLMKSDIALLFKQSDLA</sequence>
<dbReference type="Pfam" id="PF01443">
    <property type="entry name" value="Viral_helicase1"/>
    <property type="match status" value="1"/>
</dbReference>
<organism evidence="14 15">
    <name type="scientific">Pseudostellaria heterophylla carlavirus 2</name>
    <dbReference type="NCBI Taxonomy" id="2982811"/>
    <lineage>
        <taxon>Viruses</taxon>
        <taxon>Riboviria</taxon>
        <taxon>Orthornavirae</taxon>
        <taxon>Kitrinoviricota</taxon>
        <taxon>Alsuviricetes</taxon>
        <taxon>Tymovirales</taxon>
        <taxon>Betaflexiviridae</taxon>
        <taxon>Quinvirinae</taxon>
        <taxon>Carlavirus</taxon>
        <taxon>Carlavirus duopseudostellariae</taxon>
    </lineage>
</organism>
<evidence type="ECO:0000256" key="7">
    <source>
        <dbReference type="ARBA" id="ARBA00022806"/>
    </source>
</evidence>
<dbReference type="GO" id="GO:0003724">
    <property type="term" value="F:RNA helicase activity"/>
    <property type="evidence" value="ECO:0007669"/>
    <property type="project" value="UniProtKB-EC"/>
</dbReference>
<evidence type="ECO:0000259" key="11">
    <source>
        <dbReference type="PROSITE" id="PS50507"/>
    </source>
</evidence>
<dbReference type="GO" id="GO:0006351">
    <property type="term" value="P:DNA-templated transcription"/>
    <property type="evidence" value="ECO:0007669"/>
    <property type="project" value="InterPro"/>
</dbReference>
<dbReference type="InterPro" id="IPR027417">
    <property type="entry name" value="P-loop_NTPase"/>
</dbReference>
<keyword evidence="3" id="KW-0808">Transferase</keyword>
<evidence type="ECO:0000256" key="5">
    <source>
        <dbReference type="ARBA" id="ARBA00022741"/>
    </source>
</evidence>
<dbReference type="GO" id="GO:0005524">
    <property type="term" value="F:ATP binding"/>
    <property type="evidence" value="ECO:0007669"/>
    <property type="project" value="UniProtKB-KW"/>
</dbReference>
<dbReference type="InterPro" id="IPR003323">
    <property type="entry name" value="OTU_dom"/>
</dbReference>
<keyword evidence="5" id="KW-0547">Nucleotide-binding</keyword>
<dbReference type="SUPFAM" id="SSF52540">
    <property type="entry name" value="P-loop containing nucleoside triphosphate hydrolases"/>
    <property type="match status" value="1"/>
</dbReference>
<dbReference type="SUPFAM" id="SSF51197">
    <property type="entry name" value="Clavaminate synthase-like"/>
    <property type="match status" value="1"/>
</dbReference>
<keyword evidence="9" id="KW-0693">Viral RNA replication</keyword>
<evidence type="ECO:0000256" key="1">
    <source>
        <dbReference type="ARBA" id="ARBA00008513"/>
    </source>
</evidence>
<comment type="catalytic activity">
    <reaction evidence="10">
        <text>ATP + H2O = ADP + phosphate + H(+)</text>
        <dbReference type="Rhea" id="RHEA:13065"/>
        <dbReference type="ChEBI" id="CHEBI:15377"/>
        <dbReference type="ChEBI" id="CHEBI:15378"/>
        <dbReference type="ChEBI" id="CHEBI:30616"/>
        <dbReference type="ChEBI" id="CHEBI:43474"/>
        <dbReference type="ChEBI" id="CHEBI:456216"/>
        <dbReference type="EC" id="3.6.4.13"/>
    </reaction>
</comment>
<dbReference type="PROSITE" id="PS50802">
    <property type="entry name" value="OTU"/>
    <property type="match status" value="1"/>
</dbReference>
<dbReference type="GO" id="GO:0039694">
    <property type="term" value="P:viral RNA genome replication"/>
    <property type="evidence" value="ECO:0007669"/>
    <property type="project" value="InterPro"/>
</dbReference>
<dbReference type="InterPro" id="IPR043502">
    <property type="entry name" value="DNA/RNA_pol_sf"/>
</dbReference>
<keyword evidence="2" id="KW-0696">RNA-directed RNA polymerase</keyword>
<evidence type="ECO:0000313" key="14">
    <source>
        <dbReference type="EMBL" id="UXX34103.1"/>
    </source>
</evidence>
<dbReference type="CDD" id="cd22792">
    <property type="entry name" value="OTU_RDRP-like"/>
    <property type="match status" value="1"/>
</dbReference>
<dbReference type="Proteomes" id="UP001250753">
    <property type="component" value="Segment"/>
</dbReference>
<dbReference type="GO" id="GO:0006396">
    <property type="term" value="P:RNA processing"/>
    <property type="evidence" value="ECO:0007669"/>
    <property type="project" value="InterPro"/>
</dbReference>
<keyword evidence="8" id="KW-0067">ATP-binding</keyword>
<dbReference type="InterPro" id="IPR037151">
    <property type="entry name" value="AlkB-like_sf"/>
</dbReference>
<protein>
    <submittedName>
        <fullName evidence="14">Replicase</fullName>
    </submittedName>
</protein>
<feature type="domain" description="OTU" evidence="12">
    <location>
        <begin position="877"/>
        <end position="984"/>
    </location>
</feature>
<dbReference type="CDD" id="cd23245">
    <property type="entry name" value="Betaflexiviridae_RdRp"/>
    <property type="match status" value="1"/>
</dbReference>
<keyword evidence="7" id="KW-0347">Helicase</keyword>
<dbReference type="Gene3D" id="2.60.120.590">
    <property type="entry name" value="Alpha-ketoglutarate-dependent dioxygenase AlkB-like"/>
    <property type="match status" value="1"/>
</dbReference>